<evidence type="ECO:0000256" key="1">
    <source>
        <dbReference type="SAM" id="SignalP"/>
    </source>
</evidence>
<sequence>MVRGAWLAVLLLLSACASAPPRPADDATPLLLISLDGVRAEYLQRGLTPHLDRIAREGVHAEWMAPSYPSLTFPNHYTLVTGLRPDRHGIINNTMWDKDLGDFTLSNREAVGDGRWWSGEPIWVAAEKAGMRTATMFWPGSEAAVQGVRPWQWRPFDKDLPMQRRVDQVLDWLALPPSERPRLVTLYFEHVDTAGHDDGPDSARVNQTLRDVDAALGRLLSGLQARGQLDRVNLIVVSDHGMAATSPQRAIAVEDMVSPDDAVVVTTGQVAGFAPKPGRETSAERQLLRDHGHAQCWRKRELPARWRYGSHPRIPAIVCQADEGWLLVKRASLRRWIDMGWQGGGSHGYDPALPSMRAIFLARGPAFRSGISVPGFDNVDVYPLLTRLLGIEAAPNDGNPQTLLPVLNDASARDH</sequence>
<dbReference type="SUPFAM" id="SSF53649">
    <property type="entry name" value="Alkaline phosphatase-like"/>
    <property type="match status" value="1"/>
</dbReference>
<name>A0A286D7A3_9GAMM</name>
<dbReference type="AlphaFoldDB" id="A0A286D7A3"/>
<dbReference type="InterPro" id="IPR017850">
    <property type="entry name" value="Alkaline_phosphatase_core_sf"/>
</dbReference>
<dbReference type="PANTHER" id="PTHR10151">
    <property type="entry name" value="ECTONUCLEOTIDE PYROPHOSPHATASE/PHOSPHODIESTERASE"/>
    <property type="match status" value="1"/>
</dbReference>
<dbReference type="CDD" id="cd16018">
    <property type="entry name" value="Enpp"/>
    <property type="match status" value="1"/>
</dbReference>
<feature type="signal peptide" evidence="1">
    <location>
        <begin position="1"/>
        <end position="19"/>
    </location>
</feature>
<dbReference type="Gene3D" id="3.30.1360.180">
    <property type="match status" value="1"/>
</dbReference>
<accession>A0A286D7A3</accession>
<dbReference type="PANTHER" id="PTHR10151:SF120">
    <property type="entry name" value="BIS(5'-ADENOSYL)-TRIPHOSPHATASE"/>
    <property type="match status" value="1"/>
</dbReference>
<dbReference type="Pfam" id="PF01663">
    <property type="entry name" value="Phosphodiest"/>
    <property type="match status" value="1"/>
</dbReference>
<gene>
    <name evidence="2" type="ORF">SAMN06296416_104143</name>
</gene>
<dbReference type="Proteomes" id="UP000219374">
    <property type="component" value="Unassembled WGS sequence"/>
</dbReference>
<proteinExistence type="predicted"/>
<keyword evidence="3" id="KW-1185">Reference proteome</keyword>
<dbReference type="GO" id="GO:0016787">
    <property type="term" value="F:hydrolase activity"/>
    <property type="evidence" value="ECO:0007669"/>
    <property type="project" value="UniProtKB-ARBA"/>
</dbReference>
<dbReference type="Gene3D" id="3.40.720.10">
    <property type="entry name" value="Alkaline Phosphatase, subunit A"/>
    <property type="match status" value="1"/>
</dbReference>
<keyword evidence="1" id="KW-0732">Signal</keyword>
<organism evidence="2 3">
    <name type="scientific">Pseudoxanthomonas wuyuanensis</name>
    <dbReference type="NCBI Taxonomy" id="1073196"/>
    <lineage>
        <taxon>Bacteria</taxon>
        <taxon>Pseudomonadati</taxon>
        <taxon>Pseudomonadota</taxon>
        <taxon>Gammaproteobacteria</taxon>
        <taxon>Lysobacterales</taxon>
        <taxon>Lysobacteraceae</taxon>
        <taxon>Pseudoxanthomonas</taxon>
    </lineage>
</organism>
<dbReference type="PROSITE" id="PS51257">
    <property type="entry name" value="PROKAR_LIPOPROTEIN"/>
    <property type="match status" value="1"/>
</dbReference>
<reference evidence="2 3" key="1">
    <citation type="submission" date="2017-09" db="EMBL/GenBank/DDBJ databases">
        <authorList>
            <person name="Ehlers B."/>
            <person name="Leendertz F.H."/>
        </authorList>
    </citation>
    <scope>NUCLEOTIDE SEQUENCE [LARGE SCALE GENOMIC DNA]</scope>
    <source>
        <strain evidence="2 3">CGMCC 1.10978</strain>
    </source>
</reference>
<evidence type="ECO:0000313" key="2">
    <source>
        <dbReference type="EMBL" id="SOD54536.1"/>
    </source>
</evidence>
<evidence type="ECO:0000313" key="3">
    <source>
        <dbReference type="Proteomes" id="UP000219374"/>
    </source>
</evidence>
<protein>
    <submittedName>
        <fullName evidence="2">Predicted pyrophosphatase or phosphodiesterase, AlkP superfamily</fullName>
    </submittedName>
</protein>
<feature type="chain" id="PRO_5012086526" evidence="1">
    <location>
        <begin position="20"/>
        <end position="415"/>
    </location>
</feature>
<dbReference type="EMBL" id="OCND01000004">
    <property type="protein sequence ID" value="SOD54536.1"/>
    <property type="molecule type" value="Genomic_DNA"/>
</dbReference>
<dbReference type="InterPro" id="IPR002591">
    <property type="entry name" value="Phosphodiest/P_Trfase"/>
</dbReference>